<dbReference type="EMBL" id="CH991567">
    <property type="protein sequence ID" value="EDQ86289.1"/>
    <property type="molecule type" value="Genomic_DNA"/>
</dbReference>
<dbReference type="Proteomes" id="UP000001357">
    <property type="component" value="Unassembled WGS sequence"/>
</dbReference>
<accession>A9V875</accession>
<evidence type="ECO:0000313" key="2">
    <source>
        <dbReference type="EMBL" id="EDQ86289.1"/>
    </source>
</evidence>
<gene>
    <name evidence="2" type="ORF">MONBRDRAFT_28450</name>
</gene>
<dbReference type="InParanoid" id="A9V875"/>
<sequence>MLSSTREIEGLLAAMPAGDNKRSEVPGTQAAAAPATKSISVNASASHIVQPDGYHLSLTLQIDKESLASAVESIQKRRSYIMQLLAEKQILHSALRENMASKVLTEKRVCAEYKLSIKFSDRERALEAAVAVAQQRAKVLAQQNQSQLGRLNNVYHDVKEHKQDDGEVVACANVVATYNLL</sequence>
<dbReference type="AlphaFoldDB" id="A9V875"/>
<dbReference type="GeneID" id="5894251"/>
<organism evidence="2 3">
    <name type="scientific">Monosiga brevicollis</name>
    <name type="common">Choanoflagellate</name>
    <dbReference type="NCBI Taxonomy" id="81824"/>
    <lineage>
        <taxon>Eukaryota</taxon>
        <taxon>Choanoflagellata</taxon>
        <taxon>Craspedida</taxon>
        <taxon>Salpingoecidae</taxon>
        <taxon>Monosiga</taxon>
    </lineage>
</organism>
<dbReference type="RefSeq" id="XP_001748959.1">
    <property type="nucleotide sequence ID" value="XM_001748907.1"/>
</dbReference>
<proteinExistence type="predicted"/>
<evidence type="ECO:0000313" key="3">
    <source>
        <dbReference type="Proteomes" id="UP000001357"/>
    </source>
</evidence>
<evidence type="ECO:0000256" key="1">
    <source>
        <dbReference type="SAM" id="MobiDB-lite"/>
    </source>
</evidence>
<dbReference type="KEGG" id="mbr:MONBRDRAFT_28450"/>
<protein>
    <submittedName>
        <fullName evidence="2">Uncharacterized protein</fullName>
    </submittedName>
</protein>
<name>A9V875_MONBE</name>
<feature type="region of interest" description="Disordered" evidence="1">
    <location>
        <begin position="14"/>
        <end position="33"/>
    </location>
</feature>
<reference evidence="2 3" key="1">
    <citation type="journal article" date="2008" name="Nature">
        <title>The genome of the choanoflagellate Monosiga brevicollis and the origin of metazoans.</title>
        <authorList>
            <consortium name="JGI Sequencing"/>
            <person name="King N."/>
            <person name="Westbrook M.J."/>
            <person name="Young S.L."/>
            <person name="Kuo A."/>
            <person name="Abedin M."/>
            <person name="Chapman J."/>
            <person name="Fairclough S."/>
            <person name="Hellsten U."/>
            <person name="Isogai Y."/>
            <person name="Letunic I."/>
            <person name="Marr M."/>
            <person name="Pincus D."/>
            <person name="Putnam N."/>
            <person name="Rokas A."/>
            <person name="Wright K.J."/>
            <person name="Zuzow R."/>
            <person name="Dirks W."/>
            <person name="Good M."/>
            <person name="Goodstein D."/>
            <person name="Lemons D."/>
            <person name="Li W."/>
            <person name="Lyons J.B."/>
            <person name="Morris A."/>
            <person name="Nichols S."/>
            <person name="Richter D.J."/>
            <person name="Salamov A."/>
            <person name="Bork P."/>
            <person name="Lim W.A."/>
            <person name="Manning G."/>
            <person name="Miller W.T."/>
            <person name="McGinnis W."/>
            <person name="Shapiro H."/>
            <person name="Tjian R."/>
            <person name="Grigoriev I.V."/>
            <person name="Rokhsar D."/>
        </authorList>
    </citation>
    <scope>NUCLEOTIDE SEQUENCE [LARGE SCALE GENOMIC DNA]</scope>
    <source>
        <strain evidence="3">MX1 / ATCC 50154</strain>
    </source>
</reference>
<keyword evidence="3" id="KW-1185">Reference proteome</keyword>